<feature type="region of interest" description="Disordered" evidence="1">
    <location>
        <begin position="139"/>
        <end position="209"/>
    </location>
</feature>
<evidence type="ECO:0000256" key="1">
    <source>
        <dbReference type="SAM" id="MobiDB-lite"/>
    </source>
</evidence>
<organism evidence="4 5">
    <name type="scientific">Kibdelosporangium philippinense</name>
    <dbReference type="NCBI Taxonomy" id="211113"/>
    <lineage>
        <taxon>Bacteria</taxon>
        <taxon>Bacillati</taxon>
        <taxon>Actinomycetota</taxon>
        <taxon>Actinomycetes</taxon>
        <taxon>Pseudonocardiales</taxon>
        <taxon>Pseudonocardiaceae</taxon>
        <taxon>Kibdelosporangium</taxon>
    </lineage>
</organism>
<evidence type="ECO:0000313" key="5">
    <source>
        <dbReference type="Proteomes" id="UP001521150"/>
    </source>
</evidence>
<dbReference type="Proteomes" id="UP001521150">
    <property type="component" value="Unassembled WGS sequence"/>
</dbReference>
<accession>A0ABS8ZDS4</accession>
<keyword evidence="5" id="KW-1185">Reference proteome</keyword>
<protein>
    <recommendedName>
        <fullName evidence="6">Gram-positive cocci surface proteins LPxTG domain-containing protein</fullName>
    </recommendedName>
</protein>
<proteinExistence type="predicted"/>
<comment type="caution">
    <text evidence="4">The sequence shown here is derived from an EMBL/GenBank/DDBJ whole genome shotgun (WGS) entry which is preliminary data.</text>
</comment>
<sequence length="248" mass="24868">MERNVRRALIALAVSFGVSLSSASIAIAAQPPGAPQSGDPRATAVAGNVTTCAQAGLAGVTIQVTSNVTGNTYIDITAIPAGYEVTGVIVKGGPAYNKYLPGALGSLPWNDLHSPLVPSGKPAEISHWFVCGKKKTTTTTTTTTTKTTTKTTTTKTTTKTTTPPTSTSTSTSTSTTSTSTGSSSSSSSSTPVTTSSSVPAVVEASDNTSGKSGLAYTGFSGGAYVLLGALLLIGGVAALMLARARRRS</sequence>
<evidence type="ECO:0000313" key="4">
    <source>
        <dbReference type="EMBL" id="MCE7005930.1"/>
    </source>
</evidence>
<keyword evidence="3" id="KW-0732">Signal</keyword>
<feature type="transmembrane region" description="Helical" evidence="2">
    <location>
        <begin position="221"/>
        <end position="242"/>
    </location>
</feature>
<feature type="compositionally biased region" description="Low complexity" evidence="1">
    <location>
        <begin position="139"/>
        <end position="197"/>
    </location>
</feature>
<dbReference type="EMBL" id="JAJVCN010000002">
    <property type="protein sequence ID" value="MCE7005930.1"/>
    <property type="molecule type" value="Genomic_DNA"/>
</dbReference>
<keyword evidence="2" id="KW-1133">Transmembrane helix</keyword>
<feature type="signal peptide" evidence="3">
    <location>
        <begin position="1"/>
        <end position="23"/>
    </location>
</feature>
<gene>
    <name evidence="4" type="ORF">LWC34_24315</name>
</gene>
<name>A0ABS8ZDS4_9PSEU</name>
<keyword evidence="2" id="KW-0812">Transmembrane</keyword>
<evidence type="ECO:0000256" key="2">
    <source>
        <dbReference type="SAM" id="Phobius"/>
    </source>
</evidence>
<evidence type="ECO:0008006" key="6">
    <source>
        <dbReference type="Google" id="ProtNLM"/>
    </source>
</evidence>
<evidence type="ECO:0000256" key="3">
    <source>
        <dbReference type="SAM" id="SignalP"/>
    </source>
</evidence>
<keyword evidence="2" id="KW-0472">Membrane</keyword>
<reference evidence="4 5" key="1">
    <citation type="submission" date="2021-12" db="EMBL/GenBank/DDBJ databases">
        <title>Genome sequence of Kibdelosporangium philippinense ATCC 49844.</title>
        <authorList>
            <person name="Fedorov E.A."/>
            <person name="Omeragic M."/>
            <person name="Shalygina K.F."/>
            <person name="Maclea K.S."/>
        </authorList>
    </citation>
    <scope>NUCLEOTIDE SEQUENCE [LARGE SCALE GENOMIC DNA]</scope>
    <source>
        <strain evidence="4 5">ATCC 49844</strain>
    </source>
</reference>
<dbReference type="RefSeq" id="WP_233727450.1">
    <property type="nucleotide sequence ID" value="NZ_JAJVCN010000002.1"/>
</dbReference>
<feature type="chain" id="PRO_5045169008" description="Gram-positive cocci surface proteins LPxTG domain-containing protein" evidence="3">
    <location>
        <begin position="24"/>
        <end position="248"/>
    </location>
</feature>